<evidence type="ECO:0000256" key="10">
    <source>
        <dbReference type="ARBA" id="ARBA00047481"/>
    </source>
</evidence>
<dbReference type="InterPro" id="IPR015421">
    <property type="entry name" value="PyrdxlP-dep_Trfase_major"/>
</dbReference>
<dbReference type="RefSeq" id="WP_085051902.1">
    <property type="nucleotide sequence ID" value="NZ_LNQR01000042.1"/>
</dbReference>
<accession>A0ABR5SHN1</accession>
<evidence type="ECO:0000256" key="4">
    <source>
        <dbReference type="ARBA" id="ARBA00011738"/>
    </source>
</evidence>
<dbReference type="InterPro" id="IPR005861">
    <property type="entry name" value="HisP_aminotrans"/>
</dbReference>
<dbReference type="EMBL" id="LNQR01000042">
    <property type="protein sequence ID" value="KWT88507.1"/>
    <property type="molecule type" value="Genomic_DNA"/>
</dbReference>
<evidence type="ECO:0000256" key="7">
    <source>
        <dbReference type="ARBA" id="ARBA00022679"/>
    </source>
</evidence>
<keyword evidence="6 11" id="KW-0028">Amino-acid biosynthesis</keyword>
<evidence type="ECO:0000313" key="14">
    <source>
        <dbReference type="Proteomes" id="UP000060487"/>
    </source>
</evidence>
<comment type="caution">
    <text evidence="13">The sequence shown here is derived from an EMBL/GenBank/DDBJ whole genome shotgun (WGS) entry which is preliminary data.</text>
</comment>
<keyword evidence="7 11" id="KW-0808">Transferase</keyword>
<dbReference type="HAMAP" id="MF_01023">
    <property type="entry name" value="HisC_aminotrans_2"/>
    <property type="match status" value="1"/>
</dbReference>
<evidence type="ECO:0000256" key="9">
    <source>
        <dbReference type="ARBA" id="ARBA00023102"/>
    </source>
</evidence>
<evidence type="ECO:0000256" key="5">
    <source>
        <dbReference type="ARBA" id="ARBA00022576"/>
    </source>
</evidence>
<comment type="catalytic activity">
    <reaction evidence="10 11">
        <text>L-histidinol phosphate + 2-oxoglutarate = 3-(imidazol-4-yl)-2-oxopropyl phosphate + L-glutamate</text>
        <dbReference type="Rhea" id="RHEA:23744"/>
        <dbReference type="ChEBI" id="CHEBI:16810"/>
        <dbReference type="ChEBI" id="CHEBI:29985"/>
        <dbReference type="ChEBI" id="CHEBI:57766"/>
        <dbReference type="ChEBI" id="CHEBI:57980"/>
        <dbReference type="EC" id="2.6.1.9"/>
    </reaction>
</comment>
<evidence type="ECO:0000256" key="1">
    <source>
        <dbReference type="ARBA" id="ARBA00001933"/>
    </source>
</evidence>
<reference evidence="13 14" key="1">
    <citation type="submission" date="2015-11" db="EMBL/GenBank/DDBJ databases">
        <authorList>
            <person name="Lin W."/>
        </authorList>
    </citation>
    <scope>NUCLEOTIDE SEQUENCE [LARGE SCALE GENOMIC DNA]</scope>
    <source>
        <strain evidence="13 14">HCH-1</strain>
    </source>
</reference>
<comment type="similarity">
    <text evidence="3 11">Belongs to the class-II pyridoxal-phosphate-dependent aminotransferase family. Histidinol-phosphate aminotransferase subfamily.</text>
</comment>
<comment type="cofactor">
    <cofactor evidence="1 11">
        <name>pyridoxal 5'-phosphate</name>
        <dbReference type="ChEBI" id="CHEBI:597326"/>
    </cofactor>
</comment>
<gene>
    <name evidence="11" type="primary">hisC</name>
    <name evidence="13" type="ORF">ASN18_1261</name>
</gene>
<protein>
    <recommendedName>
        <fullName evidence="11">Histidinol-phosphate aminotransferase</fullName>
        <ecNumber evidence="11">2.6.1.9</ecNumber>
    </recommendedName>
    <alternativeName>
        <fullName evidence="11">Imidazole acetol-phosphate transaminase</fullName>
    </alternativeName>
</protein>
<comment type="pathway">
    <text evidence="2 11">Amino-acid biosynthesis; L-histidine biosynthesis; L-histidine from 5-phospho-alpha-D-ribose 1-diphosphate: step 7/9.</text>
</comment>
<comment type="subunit">
    <text evidence="4 11">Homodimer.</text>
</comment>
<dbReference type="SUPFAM" id="SSF53383">
    <property type="entry name" value="PLP-dependent transferases"/>
    <property type="match status" value="1"/>
</dbReference>
<dbReference type="InterPro" id="IPR015424">
    <property type="entry name" value="PyrdxlP-dep_Trfase"/>
</dbReference>
<evidence type="ECO:0000256" key="2">
    <source>
        <dbReference type="ARBA" id="ARBA00005011"/>
    </source>
</evidence>
<dbReference type="PANTHER" id="PTHR42885:SF2">
    <property type="entry name" value="HISTIDINOL-PHOSPHATE AMINOTRANSFERASE"/>
    <property type="match status" value="1"/>
</dbReference>
<dbReference type="EC" id="2.6.1.9" evidence="11"/>
<keyword evidence="14" id="KW-1185">Reference proteome</keyword>
<name>A0ABR5SHN1_9BACT</name>
<keyword evidence="8 11" id="KW-0663">Pyridoxal phosphate</keyword>
<dbReference type="Gene3D" id="3.90.1150.10">
    <property type="entry name" value="Aspartate Aminotransferase, domain 1"/>
    <property type="match status" value="1"/>
</dbReference>
<dbReference type="Proteomes" id="UP000060487">
    <property type="component" value="Unassembled WGS sequence"/>
</dbReference>
<evidence type="ECO:0000256" key="6">
    <source>
        <dbReference type="ARBA" id="ARBA00022605"/>
    </source>
</evidence>
<keyword evidence="5 11" id="KW-0032">Aminotransferase</keyword>
<evidence type="ECO:0000256" key="11">
    <source>
        <dbReference type="HAMAP-Rule" id="MF_01023"/>
    </source>
</evidence>
<evidence type="ECO:0000313" key="13">
    <source>
        <dbReference type="EMBL" id="KWT88507.1"/>
    </source>
</evidence>
<evidence type="ECO:0000256" key="8">
    <source>
        <dbReference type="ARBA" id="ARBA00022898"/>
    </source>
</evidence>
<keyword evidence="9 11" id="KW-0368">Histidine biosynthesis</keyword>
<proteinExistence type="inferred from homology"/>
<evidence type="ECO:0000256" key="3">
    <source>
        <dbReference type="ARBA" id="ARBA00007970"/>
    </source>
</evidence>
<feature type="modified residue" description="N6-(pyridoxal phosphate)lysine" evidence="11">
    <location>
        <position position="204"/>
    </location>
</feature>
<organism evidence="13 14">
    <name type="scientific">Candidatus Magnetominusculus xianensis</name>
    <dbReference type="NCBI Taxonomy" id="1748249"/>
    <lineage>
        <taxon>Bacteria</taxon>
        <taxon>Pseudomonadati</taxon>
        <taxon>Nitrospirota</taxon>
        <taxon>Nitrospiria</taxon>
        <taxon>Nitrospirales</taxon>
        <taxon>Nitrospiraceae</taxon>
        <taxon>Candidatus Magnetominusculus</taxon>
    </lineage>
</organism>
<dbReference type="GO" id="GO:0004400">
    <property type="term" value="F:histidinol-phosphate transaminase activity"/>
    <property type="evidence" value="ECO:0007669"/>
    <property type="project" value="UniProtKB-EC"/>
</dbReference>
<dbReference type="Pfam" id="PF00155">
    <property type="entry name" value="Aminotran_1_2"/>
    <property type="match status" value="1"/>
</dbReference>
<dbReference type="InterPro" id="IPR004839">
    <property type="entry name" value="Aminotransferase_I/II_large"/>
</dbReference>
<dbReference type="CDD" id="cd00609">
    <property type="entry name" value="AAT_like"/>
    <property type="match status" value="1"/>
</dbReference>
<dbReference type="PANTHER" id="PTHR42885">
    <property type="entry name" value="HISTIDINOL-PHOSPHATE AMINOTRANSFERASE-RELATED"/>
    <property type="match status" value="1"/>
</dbReference>
<sequence>MIEDLIKPNIKALKAYTIEATPCSIRLDANESPYGFPLGQFRLPTNRYPDPDARSLRRFLAEKWGVEPECILHGNGSDELIYYLLTAIGGPALIPAPTFSMYRIIAESLGEKNFMVALDEQFDLDMEPMLAAIKQNNPKLIFLSRPNNPTGNSFTYGKVIEIIEKTGGLVILDEAYQPFSTRGDSFVDLLPRYRNLLVMRTLSKIGLAALRLGFLIGDKAIIEAVNKVRLPYNVNSLSQAAAIGILEDEKSIEKGINSVIDERDNLFAELSELDGIKAYSSNANFILFKLNINSPLTADALHKKLIEDDILIKKLVGGPLDNCFRVTVGTPKENAAFISSMKKIIEETNK</sequence>
<dbReference type="InterPro" id="IPR015422">
    <property type="entry name" value="PyrdxlP-dep_Trfase_small"/>
</dbReference>
<dbReference type="NCBIfam" id="TIGR01141">
    <property type="entry name" value="hisC"/>
    <property type="match status" value="1"/>
</dbReference>
<dbReference type="Gene3D" id="3.40.640.10">
    <property type="entry name" value="Type I PLP-dependent aspartate aminotransferase-like (Major domain)"/>
    <property type="match status" value="1"/>
</dbReference>
<evidence type="ECO:0000259" key="12">
    <source>
        <dbReference type="Pfam" id="PF00155"/>
    </source>
</evidence>
<feature type="domain" description="Aminotransferase class I/classII large" evidence="12">
    <location>
        <begin position="45"/>
        <end position="338"/>
    </location>
</feature>